<protein>
    <submittedName>
        <fullName evidence="1">Uncharacterized protein</fullName>
    </submittedName>
</protein>
<proteinExistence type="predicted"/>
<name>A0ABW8JLI1_9GAMM</name>
<dbReference type="RefSeq" id="WP_404548690.1">
    <property type="nucleotide sequence ID" value="NZ_JADIKJ010000018.1"/>
</dbReference>
<evidence type="ECO:0000313" key="1">
    <source>
        <dbReference type="EMBL" id="MFK2901829.1"/>
    </source>
</evidence>
<comment type="caution">
    <text evidence="1">The sequence shown here is derived from an EMBL/GenBank/DDBJ whole genome shotgun (WGS) entry which is preliminary data.</text>
</comment>
<gene>
    <name evidence="1" type="ORF">ISP15_15935</name>
</gene>
<organism evidence="1 2">
    <name type="scientific">Dyella jejuensis</name>
    <dbReference type="NCBI Taxonomy" id="1432009"/>
    <lineage>
        <taxon>Bacteria</taxon>
        <taxon>Pseudomonadati</taxon>
        <taxon>Pseudomonadota</taxon>
        <taxon>Gammaproteobacteria</taxon>
        <taxon>Lysobacterales</taxon>
        <taxon>Rhodanobacteraceae</taxon>
        <taxon>Dyella</taxon>
    </lineage>
</organism>
<reference evidence="1 2" key="1">
    <citation type="submission" date="2020-10" db="EMBL/GenBank/DDBJ databases">
        <title>Phylogeny of dyella-like bacteria.</title>
        <authorList>
            <person name="Fu J."/>
        </authorList>
    </citation>
    <scope>NUCLEOTIDE SEQUENCE [LARGE SCALE GENOMIC DNA]</scope>
    <source>
        <strain evidence="1 2">JP1</strain>
    </source>
</reference>
<keyword evidence="2" id="KW-1185">Reference proteome</keyword>
<dbReference type="Proteomes" id="UP001620461">
    <property type="component" value="Unassembled WGS sequence"/>
</dbReference>
<dbReference type="EMBL" id="JADIKJ010000018">
    <property type="protein sequence ID" value="MFK2901829.1"/>
    <property type="molecule type" value="Genomic_DNA"/>
</dbReference>
<evidence type="ECO:0000313" key="2">
    <source>
        <dbReference type="Proteomes" id="UP001620461"/>
    </source>
</evidence>
<sequence length="49" mass="4830">MLPDVHGPDPEGDGVDDVAAGLAGLVKLDVDAGCRGVVEVGEEEASVGL</sequence>
<accession>A0ABW8JLI1</accession>